<accession>A0ABN2IA94</accession>
<dbReference type="EMBL" id="BAAAPL010000002">
    <property type="protein sequence ID" value="GAA1701174.1"/>
    <property type="molecule type" value="Genomic_DNA"/>
</dbReference>
<keyword evidence="2" id="KW-1185">Reference proteome</keyword>
<sequence>MHGVPRERWQTMGMVTLLLDSAHLQVALSGSERLMSFRRSHIDIPRETIAKVQLSDDVWTWLRGVASPGTHVRRVLAMGTWKAAGSEDFVIVRRRKPGVVIDLDGHEEFQRVVLTTRHGLALVQALQQDVEGPAEDVADIVS</sequence>
<gene>
    <name evidence="1" type="ORF">GCM10009808_18750</name>
</gene>
<organism evidence="1 2">
    <name type="scientific">Microbacterium sediminicola</name>
    <dbReference type="NCBI Taxonomy" id="415210"/>
    <lineage>
        <taxon>Bacteria</taxon>
        <taxon>Bacillati</taxon>
        <taxon>Actinomycetota</taxon>
        <taxon>Actinomycetes</taxon>
        <taxon>Micrococcales</taxon>
        <taxon>Microbacteriaceae</taxon>
        <taxon>Microbacterium</taxon>
    </lineage>
</organism>
<proteinExistence type="predicted"/>
<protein>
    <submittedName>
        <fullName evidence="1">Uncharacterized protein</fullName>
    </submittedName>
</protein>
<comment type="caution">
    <text evidence="1">The sequence shown here is derived from an EMBL/GenBank/DDBJ whole genome shotgun (WGS) entry which is preliminary data.</text>
</comment>
<evidence type="ECO:0000313" key="1">
    <source>
        <dbReference type="EMBL" id="GAA1701174.1"/>
    </source>
</evidence>
<evidence type="ECO:0000313" key="2">
    <source>
        <dbReference type="Proteomes" id="UP001501690"/>
    </source>
</evidence>
<dbReference type="Proteomes" id="UP001501690">
    <property type="component" value="Unassembled WGS sequence"/>
</dbReference>
<name>A0ABN2IA94_9MICO</name>
<reference evidence="1 2" key="1">
    <citation type="journal article" date="2019" name="Int. J. Syst. Evol. Microbiol.">
        <title>The Global Catalogue of Microorganisms (GCM) 10K type strain sequencing project: providing services to taxonomists for standard genome sequencing and annotation.</title>
        <authorList>
            <consortium name="The Broad Institute Genomics Platform"/>
            <consortium name="The Broad Institute Genome Sequencing Center for Infectious Disease"/>
            <person name="Wu L."/>
            <person name="Ma J."/>
        </authorList>
    </citation>
    <scope>NUCLEOTIDE SEQUENCE [LARGE SCALE GENOMIC DNA]</scope>
    <source>
        <strain evidence="1 2">JCM 15577</strain>
    </source>
</reference>